<dbReference type="Gene3D" id="2.60.120.620">
    <property type="entry name" value="q2cbj1_9rhob like domain"/>
    <property type="match status" value="1"/>
</dbReference>
<dbReference type="Proteomes" id="UP001419910">
    <property type="component" value="Unassembled WGS sequence"/>
</dbReference>
<dbReference type="RefSeq" id="WP_345840461.1">
    <property type="nucleotide sequence ID" value="NZ_JBDIME010000012.1"/>
</dbReference>
<dbReference type="SMART" id="SM00702">
    <property type="entry name" value="P4Hc"/>
    <property type="match status" value="1"/>
</dbReference>
<keyword evidence="4" id="KW-0847">Vitamin C</keyword>
<dbReference type="PROSITE" id="PS51471">
    <property type="entry name" value="FE2OG_OXY"/>
    <property type="match status" value="1"/>
</dbReference>
<reference evidence="10 11" key="1">
    <citation type="submission" date="2024-05" db="EMBL/GenBank/DDBJ databases">
        <authorList>
            <person name="Liu Q."/>
            <person name="Xin Y.-H."/>
        </authorList>
    </citation>
    <scope>NUCLEOTIDE SEQUENCE [LARGE SCALE GENOMIC DNA]</scope>
    <source>
        <strain evidence="10 11">CGMCC 1.10181</strain>
    </source>
</reference>
<dbReference type="PANTHER" id="PTHR10869">
    <property type="entry name" value="PROLYL 4-HYDROXYLASE ALPHA SUBUNIT"/>
    <property type="match status" value="1"/>
</dbReference>
<keyword evidence="5" id="KW-0223">Dioxygenase</keyword>
<dbReference type="PANTHER" id="PTHR10869:SF246">
    <property type="entry name" value="TRANSMEMBRANE PROLYL 4-HYDROXYLASE"/>
    <property type="match status" value="1"/>
</dbReference>
<comment type="caution">
    <text evidence="10">The sequence shown here is derived from an EMBL/GenBank/DDBJ whole genome shotgun (WGS) entry which is preliminary data.</text>
</comment>
<evidence type="ECO:0000256" key="2">
    <source>
        <dbReference type="ARBA" id="ARBA00022723"/>
    </source>
</evidence>
<evidence type="ECO:0000256" key="3">
    <source>
        <dbReference type="ARBA" id="ARBA00022824"/>
    </source>
</evidence>
<evidence type="ECO:0000259" key="9">
    <source>
        <dbReference type="PROSITE" id="PS51471"/>
    </source>
</evidence>
<evidence type="ECO:0000256" key="8">
    <source>
        <dbReference type="ARBA" id="ARBA00023180"/>
    </source>
</evidence>
<keyword evidence="11" id="KW-1185">Reference proteome</keyword>
<keyword evidence="8" id="KW-0325">Glycoprotein</keyword>
<sequence>MNDTGSVARANVLLASGHTAQAIETIETAAAAGDPDASFTLAVWLLAGNPLPRDLARARIVLRRCVEMGHADAALMEVALVATGSGGPSDWRAAHGLLEAVAGDPVAANQLALLALMDLDEDGRPTRVPVGERLSESPDVVRFPGLLSPAECQYVAMTAQDVLEPAVVIDPRTGKMVSHPIRTSLGAVIGPARENLVVRAINARLAAVSNTAIEQGEPLAVLRYAPGQQYRAHLDSIDNAPNQRIKTVLVYLNEGFRGGETRFTANGLNVSPRGGDAILFSNALADGSPDRRSEHAGLPVIQGVKWLATRWIRQRPYNPWNPG</sequence>
<keyword evidence="3" id="KW-0256">Endoplasmic reticulum</keyword>
<dbReference type="InterPro" id="IPR006620">
    <property type="entry name" value="Pro_4_hyd_alph"/>
</dbReference>
<dbReference type="InterPro" id="IPR011990">
    <property type="entry name" value="TPR-like_helical_dom_sf"/>
</dbReference>
<dbReference type="SUPFAM" id="SSF81901">
    <property type="entry name" value="HCP-like"/>
    <property type="match status" value="1"/>
</dbReference>
<accession>A0ABU9Y4X6</accession>
<evidence type="ECO:0000313" key="10">
    <source>
        <dbReference type="EMBL" id="MEN2790864.1"/>
    </source>
</evidence>
<feature type="domain" description="Fe2OG dioxygenase" evidence="9">
    <location>
        <begin position="215"/>
        <end position="319"/>
    </location>
</feature>
<dbReference type="InterPro" id="IPR045054">
    <property type="entry name" value="P4HA-like"/>
</dbReference>
<keyword evidence="2" id="KW-0479">Metal-binding</keyword>
<proteinExistence type="predicted"/>
<evidence type="ECO:0000256" key="4">
    <source>
        <dbReference type="ARBA" id="ARBA00022896"/>
    </source>
</evidence>
<comment type="cofactor">
    <cofactor evidence="1">
        <name>L-ascorbate</name>
        <dbReference type="ChEBI" id="CHEBI:38290"/>
    </cofactor>
</comment>
<evidence type="ECO:0000256" key="6">
    <source>
        <dbReference type="ARBA" id="ARBA00023002"/>
    </source>
</evidence>
<evidence type="ECO:0000256" key="5">
    <source>
        <dbReference type="ARBA" id="ARBA00022964"/>
    </source>
</evidence>
<dbReference type="InterPro" id="IPR044862">
    <property type="entry name" value="Pro_4_hyd_alph_FE2OG_OXY"/>
</dbReference>
<keyword evidence="7" id="KW-0408">Iron</keyword>
<dbReference type="Gene3D" id="1.25.40.10">
    <property type="entry name" value="Tetratricopeptide repeat domain"/>
    <property type="match status" value="1"/>
</dbReference>
<name>A0ABU9Y4X6_9SPHN</name>
<organism evidence="10 11">
    <name type="scientific">Sphingomonas oligophenolica</name>
    <dbReference type="NCBI Taxonomy" id="301154"/>
    <lineage>
        <taxon>Bacteria</taxon>
        <taxon>Pseudomonadati</taxon>
        <taxon>Pseudomonadota</taxon>
        <taxon>Alphaproteobacteria</taxon>
        <taxon>Sphingomonadales</taxon>
        <taxon>Sphingomonadaceae</taxon>
        <taxon>Sphingomonas</taxon>
    </lineage>
</organism>
<keyword evidence="6" id="KW-0560">Oxidoreductase</keyword>
<evidence type="ECO:0000256" key="1">
    <source>
        <dbReference type="ARBA" id="ARBA00001961"/>
    </source>
</evidence>
<protein>
    <submittedName>
        <fullName evidence="10">2OG-Fe(II) oxygenase</fullName>
    </submittedName>
</protein>
<evidence type="ECO:0000256" key="7">
    <source>
        <dbReference type="ARBA" id="ARBA00023004"/>
    </source>
</evidence>
<dbReference type="InterPro" id="IPR005123">
    <property type="entry name" value="Oxoglu/Fe-dep_dioxygenase_dom"/>
</dbReference>
<dbReference type="EMBL" id="JBDIME010000012">
    <property type="protein sequence ID" value="MEN2790864.1"/>
    <property type="molecule type" value="Genomic_DNA"/>
</dbReference>
<gene>
    <name evidence="10" type="ORF">ABC974_14585</name>
</gene>
<dbReference type="Pfam" id="PF13640">
    <property type="entry name" value="2OG-FeII_Oxy_3"/>
    <property type="match status" value="1"/>
</dbReference>
<evidence type="ECO:0000313" key="11">
    <source>
        <dbReference type="Proteomes" id="UP001419910"/>
    </source>
</evidence>